<evidence type="ECO:0000313" key="4">
    <source>
        <dbReference type="Proteomes" id="UP000092730"/>
    </source>
</evidence>
<keyword evidence="4" id="KW-1185">Reference proteome</keyword>
<dbReference type="EMBL" id="CP144541">
    <property type="protein sequence ID" value="WVW80461.1"/>
    <property type="molecule type" value="Genomic_DNA"/>
</dbReference>
<reference evidence="2" key="1">
    <citation type="submission" date="2013-07" db="EMBL/GenBank/DDBJ databases">
        <title>The Genome Sequence of Cryptococcus bestiolae CBS10118.</title>
        <authorList>
            <consortium name="The Broad Institute Genome Sequencing Platform"/>
            <person name="Cuomo C."/>
            <person name="Litvintseva A."/>
            <person name="Chen Y."/>
            <person name="Heitman J."/>
            <person name="Sun S."/>
            <person name="Springer D."/>
            <person name="Dromer F."/>
            <person name="Young S.K."/>
            <person name="Zeng Q."/>
            <person name="Gargeya S."/>
            <person name="Fitzgerald M."/>
            <person name="Abouelleil A."/>
            <person name="Alvarado L."/>
            <person name="Berlin A.M."/>
            <person name="Chapman S.B."/>
            <person name="Dewar J."/>
            <person name="Goldberg J."/>
            <person name="Griggs A."/>
            <person name="Gujja S."/>
            <person name="Hansen M."/>
            <person name="Howarth C."/>
            <person name="Imamovic A."/>
            <person name="Larimer J."/>
            <person name="McCowan C."/>
            <person name="Murphy C."/>
            <person name="Pearson M."/>
            <person name="Priest M."/>
            <person name="Roberts A."/>
            <person name="Saif S."/>
            <person name="Shea T."/>
            <person name="Sykes S."/>
            <person name="Wortman J."/>
            <person name="Nusbaum C."/>
            <person name="Birren B."/>
        </authorList>
    </citation>
    <scope>NUCLEOTIDE SEQUENCE [LARGE SCALE GENOMIC DNA]</scope>
    <source>
        <strain evidence="2">CBS 10118</strain>
    </source>
</reference>
<name>A0A1B9GF75_9TREE</name>
<feature type="region of interest" description="Disordered" evidence="1">
    <location>
        <begin position="1"/>
        <end position="27"/>
    </location>
</feature>
<dbReference type="RefSeq" id="XP_019050695.1">
    <property type="nucleotide sequence ID" value="XM_019187817.1"/>
</dbReference>
<sequence>MASITSGYTTYESPPSPPATEEERESIPSLAQDAYELLGQQDSKMMELGDFIAELRDLDLRTAVIDEILGYMTSNCWVQLWNWKGTEETWISIVE</sequence>
<gene>
    <name evidence="2" type="ORF">I302_01134</name>
    <name evidence="3" type="ORF">I302_102443</name>
</gene>
<organism evidence="2">
    <name type="scientific">Kwoniella bestiolae CBS 10118</name>
    <dbReference type="NCBI Taxonomy" id="1296100"/>
    <lineage>
        <taxon>Eukaryota</taxon>
        <taxon>Fungi</taxon>
        <taxon>Dikarya</taxon>
        <taxon>Basidiomycota</taxon>
        <taxon>Agaricomycotina</taxon>
        <taxon>Tremellomycetes</taxon>
        <taxon>Tremellales</taxon>
        <taxon>Cryptococcaceae</taxon>
        <taxon>Kwoniella</taxon>
    </lineage>
</organism>
<dbReference type="AlphaFoldDB" id="A0A1B9GF75"/>
<evidence type="ECO:0000313" key="2">
    <source>
        <dbReference type="EMBL" id="OCF29625.1"/>
    </source>
</evidence>
<dbReference type="KEGG" id="kbi:30205533"/>
<dbReference type="GeneID" id="30205533"/>
<reference evidence="2" key="3">
    <citation type="submission" date="2014-01" db="EMBL/GenBank/DDBJ databases">
        <title>Evolution of pathogenesis and genome organization in the Tremellales.</title>
        <authorList>
            <person name="Cuomo C."/>
            <person name="Litvintseva A."/>
            <person name="Heitman J."/>
            <person name="Chen Y."/>
            <person name="Sun S."/>
            <person name="Springer D."/>
            <person name="Dromer F."/>
            <person name="Young S."/>
            <person name="Zeng Q."/>
            <person name="Chapman S."/>
            <person name="Gujja S."/>
            <person name="Saif S."/>
            <person name="Birren B."/>
        </authorList>
    </citation>
    <scope>NUCLEOTIDE SEQUENCE</scope>
    <source>
        <strain evidence="2">CBS 10118</strain>
    </source>
</reference>
<reference evidence="3" key="2">
    <citation type="submission" date="2013-07" db="EMBL/GenBank/DDBJ databases">
        <authorList>
            <consortium name="The Broad Institute Genome Sequencing Platform"/>
            <person name="Cuomo C."/>
            <person name="Litvintseva A."/>
            <person name="Chen Y."/>
            <person name="Heitman J."/>
            <person name="Sun S."/>
            <person name="Springer D."/>
            <person name="Dromer F."/>
            <person name="Young S.K."/>
            <person name="Zeng Q."/>
            <person name="Gargeya S."/>
            <person name="Fitzgerald M."/>
            <person name="Abouelleil A."/>
            <person name="Alvarado L."/>
            <person name="Berlin A.M."/>
            <person name="Chapman S.B."/>
            <person name="Dewar J."/>
            <person name="Goldberg J."/>
            <person name="Griggs A."/>
            <person name="Gujja S."/>
            <person name="Hansen M."/>
            <person name="Howarth C."/>
            <person name="Imamovic A."/>
            <person name="Larimer J."/>
            <person name="McCowan C."/>
            <person name="Murphy C."/>
            <person name="Pearson M."/>
            <person name="Priest M."/>
            <person name="Roberts A."/>
            <person name="Saif S."/>
            <person name="Shea T."/>
            <person name="Sykes S."/>
            <person name="Wortman J."/>
            <person name="Nusbaum C."/>
            <person name="Birren B."/>
        </authorList>
    </citation>
    <scope>NUCLEOTIDE SEQUENCE</scope>
    <source>
        <strain evidence="3">CBS 10118</strain>
    </source>
</reference>
<proteinExistence type="predicted"/>
<accession>A0A1B9GF75</accession>
<reference evidence="3" key="4">
    <citation type="submission" date="2024-02" db="EMBL/GenBank/DDBJ databases">
        <title>Comparative genomics of Cryptococcus and Kwoniella reveals pathogenesis evolution and contrasting modes of karyotype evolution via chromosome fusion or intercentromeric recombination.</title>
        <authorList>
            <person name="Coelho M.A."/>
            <person name="David-Palma M."/>
            <person name="Shea T."/>
            <person name="Bowers K."/>
            <person name="McGinley-Smith S."/>
            <person name="Mohammad A.W."/>
            <person name="Gnirke A."/>
            <person name="Yurkov A.M."/>
            <person name="Nowrousian M."/>
            <person name="Sun S."/>
            <person name="Cuomo C.A."/>
            <person name="Heitman J."/>
        </authorList>
    </citation>
    <scope>NUCLEOTIDE SEQUENCE</scope>
    <source>
        <strain evidence="3">CBS 10118</strain>
    </source>
</reference>
<evidence type="ECO:0000256" key="1">
    <source>
        <dbReference type="SAM" id="MobiDB-lite"/>
    </source>
</evidence>
<dbReference type="Proteomes" id="UP000092730">
    <property type="component" value="Chromosome 1"/>
</dbReference>
<dbReference type="VEuPathDB" id="FungiDB:I302_01134"/>
<feature type="compositionally biased region" description="Low complexity" evidence="1">
    <location>
        <begin position="1"/>
        <end position="13"/>
    </location>
</feature>
<dbReference type="OrthoDB" id="2559574at2759"/>
<protein>
    <submittedName>
        <fullName evidence="2">Uncharacterized protein</fullName>
    </submittedName>
</protein>
<dbReference type="EMBL" id="KI894018">
    <property type="protein sequence ID" value="OCF29625.1"/>
    <property type="molecule type" value="Genomic_DNA"/>
</dbReference>
<evidence type="ECO:0000313" key="3">
    <source>
        <dbReference type="EMBL" id="WVW80461.1"/>
    </source>
</evidence>